<reference evidence="2" key="1">
    <citation type="submission" date="2025-08" db="UniProtKB">
        <authorList>
            <consortium name="RefSeq"/>
        </authorList>
    </citation>
    <scope>IDENTIFICATION</scope>
</reference>
<dbReference type="InterPro" id="IPR051173">
    <property type="entry name" value="Ca_channel_alpha-2/delta"/>
</dbReference>
<dbReference type="PANTHER" id="PTHR10166:SF69">
    <property type="entry name" value="CALCIUM CHANNEL, VOLTAGE-DEPENDENT, ALPHA 2_DELTA SUBUNIT 2 ISOFORM X1"/>
    <property type="match status" value="1"/>
</dbReference>
<accession>A0ABM3CND0</accession>
<proteinExistence type="predicted"/>
<dbReference type="GeneID" id="123725647"/>
<protein>
    <submittedName>
        <fullName evidence="2">Voltage-dependent calcium channel subunit alpha-2/delta-2-like</fullName>
    </submittedName>
</protein>
<dbReference type="Proteomes" id="UP001652741">
    <property type="component" value="Chromosome ssa12"/>
</dbReference>
<evidence type="ECO:0000313" key="1">
    <source>
        <dbReference type="Proteomes" id="UP001652741"/>
    </source>
</evidence>
<organism evidence="1 2">
    <name type="scientific">Salmo salar</name>
    <name type="common">Atlantic salmon</name>
    <dbReference type="NCBI Taxonomy" id="8030"/>
    <lineage>
        <taxon>Eukaryota</taxon>
        <taxon>Metazoa</taxon>
        <taxon>Chordata</taxon>
        <taxon>Craniata</taxon>
        <taxon>Vertebrata</taxon>
        <taxon>Euteleostomi</taxon>
        <taxon>Actinopterygii</taxon>
        <taxon>Neopterygii</taxon>
        <taxon>Teleostei</taxon>
        <taxon>Protacanthopterygii</taxon>
        <taxon>Salmoniformes</taxon>
        <taxon>Salmonidae</taxon>
        <taxon>Salmoninae</taxon>
        <taxon>Salmo</taxon>
    </lineage>
</organism>
<keyword evidence="1" id="KW-1185">Reference proteome</keyword>
<gene>
    <name evidence="2" type="primary">LOC123725647</name>
</gene>
<evidence type="ECO:0000313" key="2">
    <source>
        <dbReference type="RefSeq" id="XP_045548075.1"/>
    </source>
</evidence>
<dbReference type="RefSeq" id="XP_045548075.1">
    <property type="nucleotide sequence ID" value="XM_045692119.1"/>
</dbReference>
<name>A0ABM3CND0_SALSA</name>
<dbReference type="PANTHER" id="PTHR10166">
    <property type="entry name" value="VOLTAGE-DEPENDENT CALCIUM CHANNEL SUBUNIT ALPHA-2/DELTA-RELATED"/>
    <property type="match status" value="1"/>
</dbReference>
<sequence length="123" mass="14036">MLFTDGGEDRAQDIFEQYNWPNKMVQVFSFSLGQHNYDVTPLQWIACANEGFYFEIRSICALRINTQEYLDVLGRPMVLAGSRAKQVQWTNVYQDALNSKVSKAFDSDAGPCRLQCLEDKVLG</sequence>